<dbReference type="HOGENOM" id="CLU_174611_2_1_6"/>
<dbReference type="PANTHER" id="PTHR34472:SF1">
    <property type="entry name" value="SULFUR CARRIER PROTEIN THIS"/>
    <property type="match status" value="1"/>
</dbReference>
<sequence>MNVFVNDEAIVCPPALSVSALLAQLQLPTAGMALALNQHILPHAQWRDHILQEGDSLLLFQVIAGG</sequence>
<dbReference type="Pfam" id="PF02597">
    <property type="entry name" value="ThiS"/>
    <property type="match status" value="1"/>
</dbReference>
<dbReference type="EMBL" id="CP006664">
    <property type="protein sequence ID" value="AIJ09217.1"/>
    <property type="molecule type" value="Genomic_DNA"/>
</dbReference>
<dbReference type="InterPro" id="IPR003749">
    <property type="entry name" value="ThiS/MoaD-like"/>
</dbReference>
<dbReference type="AlphaFoldDB" id="A0A076LRA6"/>
<accession>A0A076LRA6</accession>
<name>A0A076LRA6_9GAMM</name>
<organism evidence="1 2">
    <name type="scientific">Edwardsiella anguillarum ET080813</name>
    <dbReference type="NCBI Taxonomy" id="667120"/>
    <lineage>
        <taxon>Bacteria</taxon>
        <taxon>Pseudomonadati</taxon>
        <taxon>Pseudomonadota</taxon>
        <taxon>Gammaproteobacteria</taxon>
        <taxon>Enterobacterales</taxon>
        <taxon>Hafniaceae</taxon>
        <taxon>Edwardsiella</taxon>
    </lineage>
</organism>
<dbReference type="InterPro" id="IPR016155">
    <property type="entry name" value="Mopterin_synth/thiamin_S_b"/>
</dbReference>
<dbReference type="PANTHER" id="PTHR34472">
    <property type="entry name" value="SULFUR CARRIER PROTEIN THIS"/>
    <property type="match status" value="1"/>
</dbReference>
<evidence type="ECO:0000313" key="1">
    <source>
        <dbReference type="EMBL" id="AIJ09217.1"/>
    </source>
</evidence>
<proteinExistence type="predicted"/>
<dbReference type="Proteomes" id="UP000028681">
    <property type="component" value="Chromosome"/>
</dbReference>
<evidence type="ECO:0000313" key="2">
    <source>
        <dbReference type="Proteomes" id="UP000028681"/>
    </source>
</evidence>
<protein>
    <submittedName>
        <fullName evidence="1">Sulfur carrier protein ThiS</fullName>
    </submittedName>
</protein>
<dbReference type="SUPFAM" id="SSF54285">
    <property type="entry name" value="MoaD/ThiS"/>
    <property type="match status" value="1"/>
</dbReference>
<dbReference type="InterPro" id="IPR012675">
    <property type="entry name" value="Beta-grasp_dom_sf"/>
</dbReference>
<gene>
    <name evidence="1" type="primary">thiS</name>
    <name evidence="1" type="ORF">ETEE_2784</name>
</gene>
<dbReference type="InterPro" id="IPR010035">
    <property type="entry name" value="Thi_S"/>
</dbReference>
<dbReference type="GeneID" id="33940303"/>
<dbReference type="Gene3D" id="3.10.20.30">
    <property type="match status" value="1"/>
</dbReference>
<dbReference type="KEGG" id="ete:ETEE_2784"/>
<dbReference type="CDD" id="cd00565">
    <property type="entry name" value="Ubl_ThiS"/>
    <property type="match status" value="1"/>
</dbReference>
<dbReference type="NCBIfam" id="TIGR01683">
    <property type="entry name" value="thiS"/>
    <property type="match status" value="1"/>
</dbReference>
<dbReference type="RefSeq" id="WP_034171785.1">
    <property type="nucleotide sequence ID" value="NZ_CP006664.1"/>
</dbReference>
<reference evidence="1 2" key="1">
    <citation type="journal article" date="2012" name="PLoS ONE">
        <title>Edwardsiella comparative phylogenomics reveal the new intra/inter-species taxonomic relationships, virulence evolution and niche adaptation mechanisms.</title>
        <authorList>
            <person name="Yang M."/>
            <person name="Lv Y."/>
            <person name="Xiao J."/>
            <person name="Wu H."/>
            <person name="Zheng H."/>
            <person name="Liu Q."/>
            <person name="Zhang Y."/>
            <person name="Wang Q."/>
        </authorList>
    </citation>
    <scope>NUCLEOTIDE SEQUENCE [LARGE SCALE GENOMIC DNA]</scope>
    <source>
        <strain evidence="2">080813</strain>
    </source>
</reference>